<comment type="caution">
    <text evidence="1">The sequence shown here is derived from an EMBL/GenBank/DDBJ whole genome shotgun (WGS) entry which is preliminary data.</text>
</comment>
<proteinExistence type="predicted"/>
<dbReference type="EMBL" id="JAMZIH010007783">
    <property type="protein sequence ID" value="KAJ1672817.1"/>
    <property type="molecule type" value="Genomic_DNA"/>
</dbReference>
<dbReference type="Proteomes" id="UP001145114">
    <property type="component" value="Unassembled WGS sequence"/>
</dbReference>
<keyword evidence="1" id="KW-0808">Transferase</keyword>
<reference evidence="1" key="1">
    <citation type="submission" date="2022-06" db="EMBL/GenBank/DDBJ databases">
        <title>Phylogenomic reconstructions and comparative analyses of Kickxellomycotina fungi.</title>
        <authorList>
            <person name="Reynolds N.K."/>
            <person name="Stajich J.E."/>
            <person name="Barry K."/>
            <person name="Grigoriev I.V."/>
            <person name="Crous P."/>
            <person name="Smith M.E."/>
        </authorList>
    </citation>
    <scope>NUCLEOTIDE SEQUENCE</scope>
    <source>
        <strain evidence="1">RSA 2271</strain>
    </source>
</reference>
<accession>A0ACC1H8X1</accession>
<sequence>VCIALPFVVNYPREYFARAFEFGRVFIFKWSVNWKFLSPEFFTSPQFAAALLATHAMLLLAITVGVWSRPFGTFATVLRRGLRSGRQAGPNFLDPDYIIFIMFSCNLIGIVCARTLHYQFYSWYCHTLPYLMFLKPLPFNSVLGSIALLAIVEWCWNIFPATPGSSLVLLAAHAIVLRTLFSVQFPPQPPPIKRD</sequence>
<keyword evidence="1" id="KW-0328">Glycosyltransferase</keyword>
<dbReference type="EC" id="2.4.1.258" evidence="1"/>
<gene>
    <name evidence="1" type="primary">ALG3_2</name>
    <name evidence="1" type="ORF">EV182_006437</name>
</gene>
<evidence type="ECO:0000313" key="1">
    <source>
        <dbReference type="EMBL" id="KAJ1672817.1"/>
    </source>
</evidence>
<organism evidence="1 2">
    <name type="scientific">Spiromyces aspiralis</name>
    <dbReference type="NCBI Taxonomy" id="68401"/>
    <lineage>
        <taxon>Eukaryota</taxon>
        <taxon>Fungi</taxon>
        <taxon>Fungi incertae sedis</taxon>
        <taxon>Zoopagomycota</taxon>
        <taxon>Kickxellomycotina</taxon>
        <taxon>Kickxellomycetes</taxon>
        <taxon>Kickxellales</taxon>
        <taxon>Kickxellaceae</taxon>
        <taxon>Spiromyces</taxon>
    </lineage>
</organism>
<name>A0ACC1H8X1_9FUNG</name>
<protein>
    <submittedName>
        <fullName evidence="1">Dolichyl-P-Man:Man(5)GlcNAc(2)-PP-dolichol alpha-1,3-mannosyltransferase</fullName>
        <ecNumber evidence="1">2.4.1.258</ecNumber>
    </submittedName>
</protein>
<feature type="non-terminal residue" evidence="1">
    <location>
        <position position="1"/>
    </location>
</feature>
<keyword evidence="2" id="KW-1185">Reference proteome</keyword>
<evidence type="ECO:0000313" key="2">
    <source>
        <dbReference type="Proteomes" id="UP001145114"/>
    </source>
</evidence>